<reference evidence="1 2" key="1">
    <citation type="journal article" date="2018" name="Cell">
        <title>The Chara Genome: Secondary Complexity and Implications for Plant Terrestrialization.</title>
        <authorList>
            <person name="Nishiyama T."/>
            <person name="Sakayama H."/>
            <person name="Vries J.D."/>
            <person name="Buschmann H."/>
            <person name="Saint-Marcoux D."/>
            <person name="Ullrich K.K."/>
            <person name="Haas F.B."/>
            <person name="Vanderstraeten L."/>
            <person name="Becker D."/>
            <person name="Lang D."/>
            <person name="Vosolsobe S."/>
            <person name="Rombauts S."/>
            <person name="Wilhelmsson P.K.I."/>
            <person name="Janitza P."/>
            <person name="Kern R."/>
            <person name="Heyl A."/>
            <person name="Rumpler F."/>
            <person name="Villalobos L.I.A.C."/>
            <person name="Clay J.M."/>
            <person name="Skokan R."/>
            <person name="Toyoda A."/>
            <person name="Suzuki Y."/>
            <person name="Kagoshima H."/>
            <person name="Schijlen E."/>
            <person name="Tajeshwar N."/>
            <person name="Catarino B."/>
            <person name="Hetherington A.J."/>
            <person name="Saltykova A."/>
            <person name="Bonnot C."/>
            <person name="Breuninger H."/>
            <person name="Symeonidi A."/>
            <person name="Radhakrishnan G.V."/>
            <person name="Van Nieuwerburgh F."/>
            <person name="Deforce D."/>
            <person name="Chang C."/>
            <person name="Karol K.G."/>
            <person name="Hedrich R."/>
            <person name="Ulvskov P."/>
            <person name="Glockner G."/>
            <person name="Delwiche C.F."/>
            <person name="Petrasek J."/>
            <person name="Van de Peer Y."/>
            <person name="Friml J."/>
            <person name="Beilby M."/>
            <person name="Dolan L."/>
            <person name="Kohara Y."/>
            <person name="Sugano S."/>
            <person name="Fujiyama A."/>
            <person name="Delaux P.-M."/>
            <person name="Quint M."/>
            <person name="TheiBen G."/>
            <person name="Hagemann M."/>
            <person name="Harholt J."/>
            <person name="Dunand C."/>
            <person name="Zachgo S."/>
            <person name="Langdale J."/>
            <person name="Maumus F."/>
            <person name="Straeten D.V.D."/>
            <person name="Gould S.B."/>
            <person name="Rensing S.A."/>
        </authorList>
    </citation>
    <scope>NUCLEOTIDE SEQUENCE [LARGE SCALE GENOMIC DNA]</scope>
    <source>
        <strain evidence="1 2">S276</strain>
    </source>
</reference>
<proteinExistence type="predicted"/>
<name>A0A388L3M7_CHABU</name>
<protein>
    <submittedName>
        <fullName evidence="1">Uncharacterized protein</fullName>
    </submittedName>
</protein>
<gene>
    <name evidence="1" type="ORF">CBR_g23111</name>
</gene>
<evidence type="ECO:0000313" key="1">
    <source>
        <dbReference type="EMBL" id="GBG76897.1"/>
    </source>
</evidence>
<accession>A0A388L3M7</accession>
<comment type="caution">
    <text evidence="1">The sequence shown here is derived from an EMBL/GenBank/DDBJ whole genome shotgun (WGS) entry which is preliminary data.</text>
</comment>
<sequence length="143" mass="15894">MSRIGVVFREPTPWGAQQLACHHRVLYPWALARGVSRAKSRAISLIELSRVIVTMGKHDDDNHDTENSLVGQVNASYVTLKDGVKQQEQHCCWKCGEDEEDMDIGIGIDIGCVGSEEPISAVEGGNQGLEWTLGEMEKSGWWR</sequence>
<dbReference type="AlphaFoldDB" id="A0A388L3M7"/>
<organism evidence="1 2">
    <name type="scientific">Chara braunii</name>
    <name type="common">Braun's stonewort</name>
    <dbReference type="NCBI Taxonomy" id="69332"/>
    <lineage>
        <taxon>Eukaryota</taxon>
        <taxon>Viridiplantae</taxon>
        <taxon>Streptophyta</taxon>
        <taxon>Charophyceae</taxon>
        <taxon>Charales</taxon>
        <taxon>Characeae</taxon>
        <taxon>Chara</taxon>
    </lineage>
</organism>
<dbReference type="Gramene" id="GBG76897">
    <property type="protein sequence ID" value="GBG76897"/>
    <property type="gene ID" value="CBR_g23111"/>
</dbReference>
<dbReference type="EMBL" id="BFEA01000255">
    <property type="protein sequence ID" value="GBG76897.1"/>
    <property type="molecule type" value="Genomic_DNA"/>
</dbReference>
<keyword evidence="2" id="KW-1185">Reference proteome</keyword>
<dbReference type="Proteomes" id="UP000265515">
    <property type="component" value="Unassembled WGS sequence"/>
</dbReference>
<evidence type="ECO:0000313" key="2">
    <source>
        <dbReference type="Proteomes" id="UP000265515"/>
    </source>
</evidence>